<name>A0A4P9C971_EUBML</name>
<evidence type="ECO:0000256" key="1">
    <source>
        <dbReference type="ARBA" id="ARBA00023125"/>
    </source>
</evidence>
<dbReference type="RefSeq" id="WP_058696172.1">
    <property type="nucleotide sequence ID" value="NZ_CP029487.1"/>
</dbReference>
<dbReference type="InterPro" id="IPR001647">
    <property type="entry name" value="HTH_TetR"/>
</dbReference>
<evidence type="ECO:0000256" key="2">
    <source>
        <dbReference type="PROSITE-ProRule" id="PRU00335"/>
    </source>
</evidence>
<sequence length="226" mass="26878">MKHKENGNTKQKIYETAKRLYIEHGYFNISNKRLSEESGINQGLITYYFKSKKNIALAVLTEDYYILSGYLKYFMTPEDDPLMYIVTFMNVTFQIRKHDPKARRFISDVMQEDLLEEFAFVNQKEEYLKLLKKNSSTSENPETQLKLVLATVYGTQRTIQRLINESMELSYDEYFRYMIEILLFALHLPDKSDMVDTLIHKSDQATKQLFKTHPHLLNESDYLYKK</sequence>
<protein>
    <submittedName>
        <fullName evidence="4">TetR/AcrR family transcriptional regulator</fullName>
    </submittedName>
</protein>
<feature type="DNA-binding region" description="H-T-H motif" evidence="2">
    <location>
        <begin position="30"/>
        <end position="49"/>
    </location>
</feature>
<dbReference type="GO" id="GO:0003677">
    <property type="term" value="F:DNA binding"/>
    <property type="evidence" value="ECO:0007669"/>
    <property type="project" value="UniProtKB-UniRule"/>
</dbReference>
<evidence type="ECO:0000259" key="3">
    <source>
        <dbReference type="PROSITE" id="PS50977"/>
    </source>
</evidence>
<proteinExistence type="predicted"/>
<dbReference type="SUPFAM" id="SSF46689">
    <property type="entry name" value="Homeodomain-like"/>
    <property type="match status" value="1"/>
</dbReference>
<dbReference type="Gene3D" id="1.10.357.10">
    <property type="entry name" value="Tetracycline Repressor, domain 2"/>
    <property type="match status" value="1"/>
</dbReference>
<dbReference type="AlphaFoldDB" id="A0A4P9C971"/>
<reference evidence="4 5" key="1">
    <citation type="submission" date="2018-05" db="EMBL/GenBank/DDBJ databases">
        <title>Genome comparison of Eubacterium sp.</title>
        <authorList>
            <person name="Feng Y."/>
            <person name="Sanchez-Andrea I."/>
            <person name="Stams A.J.M."/>
            <person name="De Vos W.M."/>
        </authorList>
    </citation>
    <scope>NUCLEOTIDE SEQUENCE [LARGE SCALE GENOMIC DNA]</scope>
    <source>
        <strain evidence="4 5">YI</strain>
    </source>
</reference>
<evidence type="ECO:0000313" key="5">
    <source>
        <dbReference type="Proteomes" id="UP000218387"/>
    </source>
</evidence>
<keyword evidence="1 2" id="KW-0238">DNA-binding</keyword>
<gene>
    <name evidence="4" type="ORF">CPZ25_012465</name>
</gene>
<dbReference type="EMBL" id="CP029487">
    <property type="protein sequence ID" value="QCT72100.1"/>
    <property type="molecule type" value="Genomic_DNA"/>
</dbReference>
<accession>A0A4P9C971</accession>
<feature type="domain" description="HTH tetR-type" evidence="3">
    <location>
        <begin position="7"/>
        <end position="67"/>
    </location>
</feature>
<dbReference type="PROSITE" id="PS50977">
    <property type="entry name" value="HTH_TETR_2"/>
    <property type="match status" value="1"/>
</dbReference>
<dbReference type="Proteomes" id="UP000218387">
    <property type="component" value="Chromosome"/>
</dbReference>
<dbReference type="KEGG" id="emt:CPZ25_012465"/>
<organism evidence="4 5">
    <name type="scientific">Eubacterium maltosivorans</name>
    <dbReference type="NCBI Taxonomy" id="2041044"/>
    <lineage>
        <taxon>Bacteria</taxon>
        <taxon>Bacillati</taxon>
        <taxon>Bacillota</taxon>
        <taxon>Clostridia</taxon>
        <taxon>Eubacteriales</taxon>
        <taxon>Eubacteriaceae</taxon>
        <taxon>Eubacterium</taxon>
    </lineage>
</organism>
<keyword evidence="5" id="KW-1185">Reference proteome</keyword>
<dbReference type="InterPro" id="IPR009057">
    <property type="entry name" value="Homeodomain-like_sf"/>
</dbReference>
<evidence type="ECO:0000313" key="4">
    <source>
        <dbReference type="EMBL" id="QCT72100.1"/>
    </source>
</evidence>
<dbReference type="Pfam" id="PF00440">
    <property type="entry name" value="TetR_N"/>
    <property type="match status" value="1"/>
</dbReference>
<dbReference type="PRINTS" id="PR00455">
    <property type="entry name" value="HTHTETR"/>
</dbReference>